<evidence type="ECO:0000256" key="3">
    <source>
        <dbReference type="ARBA" id="ARBA00022692"/>
    </source>
</evidence>
<feature type="domain" description="Phage shock protein PspC N-terminal" evidence="7">
    <location>
        <begin position="22"/>
        <end position="77"/>
    </location>
</feature>
<evidence type="ECO:0000256" key="6">
    <source>
        <dbReference type="SAM" id="Phobius"/>
    </source>
</evidence>
<dbReference type="PANTHER" id="PTHR33885">
    <property type="entry name" value="PHAGE SHOCK PROTEIN C"/>
    <property type="match status" value="1"/>
</dbReference>
<dbReference type="Pfam" id="PF04024">
    <property type="entry name" value="PspC"/>
    <property type="match status" value="1"/>
</dbReference>
<keyword evidence="4 6" id="KW-1133">Transmembrane helix</keyword>
<dbReference type="EMBL" id="VUJW01000003">
    <property type="protein sequence ID" value="KAA1427897.1"/>
    <property type="molecule type" value="Genomic_DNA"/>
</dbReference>
<dbReference type="PANTHER" id="PTHR33885:SF3">
    <property type="entry name" value="PHAGE SHOCK PROTEIN C"/>
    <property type="match status" value="1"/>
</dbReference>
<evidence type="ECO:0000313" key="8">
    <source>
        <dbReference type="EMBL" id="KAA1427897.1"/>
    </source>
</evidence>
<feature type="transmembrane region" description="Helical" evidence="6">
    <location>
        <begin position="48"/>
        <end position="74"/>
    </location>
</feature>
<proteinExistence type="predicted"/>
<evidence type="ECO:0000256" key="5">
    <source>
        <dbReference type="ARBA" id="ARBA00023136"/>
    </source>
</evidence>
<evidence type="ECO:0000313" key="9">
    <source>
        <dbReference type="Proteomes" id="UP000324351"/>
    </source>
</evidence>
<evidence type="ECO:0000256" key="4">
    <source>
        <dbReference type="ARBA" id="ARBA00022989"/>
    </source>
</evidence>
<keyword evidence="2" id="KW-1003">Cell membrane</keyword>
<name>A0A5B1M7Q4_9ACTN</name>
<dbReference type="RefSeq" id="WP_149750389.1">
    <property type="nucleotide sequence ID" value="NZ_VUJW01000003.1"/>
</dbReference>
<keyword evidence="5 6" id="KW-0472">Membrane</keyword>
<comment type="caution">
    <text evidence="8">The sequence shown here is derived from an EMBL/GenBank/DDBJ whole genome shotgun (WGS) entry which is preliminary data.</text>
</comment>
<comment type="subcellular location">
    <subcellularLocation>
        <location evidence="1">Cell membrane</location>
        <topology evidence="1">Single-pass membrane protein</topology>
    </subcellularLocation>
</comment>
<reference evidence="8 9" key="1">
    <citation type="submission" date="2019-09" db="EMBL/GenBank/DDBJ databases">
        <title>Nocardioides panacisoli sp. nov., isolated from the soil of a ginseng field.</title>
        <authorList>
            <person name="Cho C."/>
        </authorList>
    </citation>
    <scope>NUCLEOTIDE SEQUENCE [LARGE SCALE GENOMIC DNA]</scope>
    <source>
        <strain evidence="8 9">BN140041</strain>
    </source>
</reference>
<sequence length="79" mass="8559">MSSYEPYPLPVPTAQPRARTLLVRSRDDKMVAGVCGGFSDFTGIDANLIRIFLVASTVLGFGSPIILYLAAWLLMPQGD</sequence>
<protein>
    <submittedName>
        <fullName evidence="8">PspC domain-containing protein</fullName>
    </submittedName>
</protein>
<evidence type="ECO:0000256" key="2">
    <source>
        <dbReference type="ARBA" id="ARBA00022475"/>
    </source>
</evidence>
<dbReference type="InterPro" id="IPR052027">
    <property type="entry name" value="PspC"/>
</dbReference>
<organism evidence="8 9">
    <name type="scientific">Nocardioides antri</name>
    <dbReference type="NCBI Taxonomy" id="2607659"/>
    <lineage>
        <taxon>Bacteria</taxon>
        <taxon>Bacillati</taxon>
        <taxon>Actinomycetota</taxon>
        <taxon>Actinomycetes</taxon>
        <taxon>Propionibacteriales</taxon>
        <taxon>Nocardioidaceae</taxon>
        <taxon>Nocardioides</taxon>
    </lineage>
</organism>
<evidence type="ECO:0000256" key="1">
    <source>
        <dbReference type="ARBA" id="ARBA00004162"/>
    </source>
</evidence>
<gene>
    <name evidence="8" type="ORF">F0U47_10820</name>
</gene>
<reference evidence="8 9" key="2">
    <citation type="submission" date="2019-09" db="EMBL/GenBank/DDBJ databases">
        <authorList>
            <person name="Jin C."/>
        </authorList>
    </citation>
    <scope>NUCLEOTIDE SEQUENCE [LARGE SCALE GENOMIC DNA]</scope>
    <source>
        <strain evidence="8 9">BN140041</strain>
    </source>
</reference>
<dbReference type="AlphaFoldDB" id="A0A5B1M7Q4"/>
<accession>A0A5B1M7Q4</accession>
<dbReference type="GO" id="GO:0005886">
    <property type="term" value="C:plasma membrane"/>
    <property type="evidence" value="ECO:0007669"/>
    <property type="project" value="UniProtKB-SubCell"/>
</dbReference>
<dbReference type="Proteomes" id="UP000324351">
    <property type="component" value="Unassembled WGS sequence"/>
</dbReference>
<evidence type="ECO:0000259" key="7">
    <source>
        <dbReference type="Pfam" id="PF04024"/>
    </source>
</evidence>
<keyword evidence="3 6" id="KW-0812">Transmembrane</keyword>
<keyword evidence="9" id="KW-1185">Reference proteome</keyword>
<dbReference type="InterPro" id="IPR007168">
    <property type="entry name" value="Phageshock_PspC_N"/>
</dbReference>